<feature type="compositionally biased region" description="Basic and acidic residues" evidence="1">
    <location>
        <begin position="20"/>
        <end position="50"/>
    </location>
</feature>
<dbReference type="STRING" id="1182545.A0A072PNH5"/>
<evidence type="ECO:0000313" key="3">
    <source>
        <dbReference type="Proteomes" id="UP000027920"/>
    </source>
</evidence>
<dbReference type="PANTHER" id="PTHR28632">
    <property type="entry name" value="TRANSLATION MACHINERY-ASSOCIATED PROTEIN 7"/>
    <property type="match status" value="1"/>
</dbReference>
<dbReference type="AlphaFoldDB" id="A0A072PNH5"/>
<proteinExistence type="predicted"/>
<gene>
    <name evidence="2" type="ORF">A1O9_03007</name>
</gene>
<sequence>MGGASREGGKVKPLKAPKKEKKDMDEDEIAFKAKQQADAKARKEMADKAKGKGPLNAGQQGIKKSGKK</sequence>
<dbReference type="GeneID" id="25277947"/>
<comment type="caution">
    <text evidence="2">The sequence shown here is derived from an EMBL/GenBank/DDBJ whole genome shotgun (WGS) entry which is preliminary data.</text>
</comment>
<name>A0A072PNH5_9EURO</name>
<organism evidence="2 3">
    <name type="scientific">Exophiala aquamarina CBS 119918</name>
    <dbReference type="NCBI Taxonomy" id="1182545"/>
    <lineage>
        <taxon>Eukaryota</taxon>
        <taxon>Fungi</taxon>
        <taxon>Dikarya</taxon>
        <taxon>Ascomycota</taxon>
        <taxon>Pezizomycotina</taxon>
        <taxon>Eurotiomycetes</taxon>
        <taxon>Chaetothyriomycetidae</taxon>
        <taxon>Chaetothyriales</taxon>
        <taxon>Herpotrichiellaceae</taxon>
        <taxon>Exophiala</taxon>
    </lineage>
</organism>
<dbReference type="Proteomes" id="UP000027920">
    <property type="component" value="Unassembled WGS sequence"/>
</dbReference>
<dbReference type="InterPro" id="IPR015157">
    <property type="entry name" value="TMA7"/>
</dbReference>
<keyword evidence="3" id="KW-1185">Reference proteome</keyword>
<dbReference type="HOGENOM" id="CLU_184661_2_0_1"/>
<dbReference type="Pfam" id="PF09072">
    <property type="entry name" value="TMA7"/>
    <property type="match status" value="1"/>
</dbReference>
<dbReference type="VEuPathDB" id="FungiDB:A1O9_03007"/>
<dbReference type="RefSeq" id="XP_013264031.1">
    <property type="nucleotide sequence ID" value="XM_013408577.1"/>
</dbReference>
<dbReference type="EMBL" id="AMGV01000002">
    <property type="protein sequence ID" value="KEF61441.1"/>
    <property type="molecule type" value="Genomic_DNA"/>
</dbReference>
<accession>A0A072PNH5</accession>
<protein>
    <recommendedName>
        <fullName evidence="4">Translation machinery-associated protein 7</fullName>
    </recommendedName>
</protein>
<feature type="region of interest" description="Disordered" evidence="1">
    <location>
        <begin position="1"/>
        <end position="68"/>
    </location>
</feature>
<evidence type="ECO:0000313" key="2">
    <source>
        <dbReference type="EMBL" id="KEF61441.1"/>
    </source>
</evidence>
<evidence type="ECO:0008006" key="4">
    <source>
        <dbReference type="Google" id="ProtNLM"/>
    </source>
</evidence>
<reference evidence="2 3" key="1">
    <citation type="submission" date="2013-03" db="EMBL/GenBank/DDBJ databases">
        <title>The Genome Sequence of Exophiala aquamarina CBS 119918.</title>
        <authorList>
            <consortium name="The Broad Institute Genomics Platform"/>
            <person name="Cuomo C."/>
            <person name="de Hoog S."/>
            <person name="Gorbushina A."/>
            <person name="Walker B."/>
            <person name="Young S.K."/>
            <person name="Zeng Q."/>
            <person name="Gargeya S."/>
            <person name="Fitzgerald M."/>
            <person name="Haas B."/>
            <person name="Abouelleil A."/>
            <person name="Allen A.W."/>
            <person name="Alvarado L."/>
            <person name="Arachchi H.M."/>
            <person name="Berlin A.M."/>
            <person name="Chapman S.B."/>
            <person name="Gainer-Dewar J."/>
            <person name="Goldberg J."/>
            <person name="Griggs A."/>
            <person name="Gujja S."/>
            <person name="Hansen M."/>
            <person name="Howarth C."/>
            <person name="Imamovic A."/>
            <person name="Ireland A."/>
            <person name="Larimer J."/>
            <person name="McCowan C."/>
            <person name="Murphy C."/>
            <person name="Pearson M."/>
            <person name="Poon T.W."/>
            <person name="Priest M."/>
            <person name="Roberts A."/>
            <person name="Saif S."/>
            <person name="Shea T."/>
            <person name="Sisk P."/>
            <person name="Sykes S."/>
            <person name="Wortman J."/>
            <person name="Nusbaum C."/>
            <person name="Birren B."/>
        </authorList>
    </citation>
    <scope>NUCLEOTIDE SEQUENCE [LARGE SCALE GENOMIC DNA]</scope>
    <source>
        <strain evidence="2 3">CBS 119918</strain>
    </source>
</reference>
<evidence type="ECO:0000256" key="1">
    <source>
        <dbReference type="SAM" id="MobiDB-lite"/>
    </source>
</evidence>